<dbReference type="EMBL" id="JAOQKJ010000001">
    <property type="protein sequence ID" value="MCU6743082.1"/>
    <property type="molecule type" value="Genomic_DNA"/>
</dbReference>
<name>A0ABT2SZC7_9FIRM</name>
<organism evidence="3 4">
    <name type="scientific">Suilimivivens aceti</name>
    <dbReference type="NCBI Taxonomy" id="2981774"/>
    <lineage>
        <taxon>Bacteria</taxon>
        <taxon>Bacillati</taxon>
        <taxon>Bacillota</taxon>
        <taxon>Clostridia</taxon>
        <taxon>Lachnospirales</taxon>
        <taxon>Lachnospiraceae</taxon>
        <taxon>Suilimivivens</taxon>
    </lineage>
</organism>
<dbReference type="CDD" id="cd03801">
    <property type="entry name" value="GT4_PimA-like"/>
    <property type="match status" value="1"/>
</dbReference>
<keyword evidence="4" id="KW-1185">Reference proteome</keyword>
<evidence type="ECO:0000313" key="4">
    <source>
        <dbReference type="Proteomes" id="UP001652432"/>
    </source>
</evidence>
<gene>
    <name evidence="3" type="ORF">OCV77_00940</name>
</gene>
<accession>A0ABT2SZC7</accession>
<dbReference type="SUPFAM" id="SSF53756">
    <property type="entry name" value="UDP-Glycosyltransferase/glycogen phosphorylase"/>
    <property type="match status" value="1"/>
</dbReference>
<dbReference type="InterPro" id="IPR050194">
    <property type="entry name" value="Glycosyltransferase_grp1"/>
</dbReference>
<reference evidence="3 4" key="1">
    <citation type="journal article" date="2021" name="ISME Commun">
        <title>Automated analysis of genomic sequences facilitates high-throughput and comprehensive description of bacteria.</title>
        <authorList>
            <person name="Hitch T.C.A."/>
        </authorList>
    </citation>
    <scope>NUCLEOTIDE SEQUENCE [LARGE SCALE GENOMIC DNA]</scope>
    <source>
        <strain evidence="3 4">Sanger_18</strain>
    </source>
</reference>
<feature type="domain" description="Glycosyltransferase subfamily 4-like N-terminal" evidence="2">
    <location>
        <begin position="14"/>
        <end position="224"/>
    </location>
</feature>
<dbReference type="PANTHER" id="PTHR45947">
    <property type="entry name" value="SULFOQUINOVOSYL TRANSFERASE SQD2"/>
    <property type="match status" value="1"/>
</dbReference>
<dbReference type="PANTHER" id="PTHR45947:SF13">
    <property type="entry name" value="TRANSFERASE"/>
    <property type="match status" value="1"/>
</dbReference>
<comment type="caution">
    <text evidence="3">The sequence shown here is derived from an EMBL/GenBank/DDBJ whole genome shotgun (WGS) entry which is preliminary data.</text>
</comment>
<protein>
    <submittedName>
        <fullName evidence="3">Glycosyltransferase family 4 protein</fullName>
    </submittedName>
</protein>
<sequence>MKILFINKFLFMNGGSETYMFSIGRKLEELGHEVQYFGMEHTGRCGGNRLGCYTDEVDFHSSGVARFLYPFKILYSREAKRKLLRVLEDFNPDTVHINNFNFQLTPSIIYAIKKYDRQTGRRTAIIYTAHDGQLVCPNHLMQQYISGERCQKCLNGNLWNCTKYKCIHGSTVKSLLGTAEGILYRIFKPYKKIDKVIAPSFFLGEVLSHNDQLKGRIITLHNFVGDITLTEEEKIKENYVLYFGRYSREKGIETLVKACREVPEIPFIFAGSGELQEMVDRTANIQNRGYLSGRELYRLIAGARFTVFASECYENCPFAVMESLTCGTPVLCADIGGAPELLEAGTQGELFEPGNADELKSKIELLWNDRNRIKYYTDNCTEINFDTLEQYCTKLLGIYKECGREREQA</sequence>
<feature type="domain" description="Glycosyl transferase family 1" evidence="1">
    <location>
        <begin position="235"/>
        <end position="375"/>
    </location>
</feature>
<dbReference type="InterPro" id="IPR028098">
    <property type="entry name" value="Glyco_trans_4-like_N"/>
</dbReference>
<evidence type="ECO:0000259" key="2">
    <source>
        <dbReference type="Pfam" id="PF13439"/>
    </source>
</evidence>
<dbReference type="RefSeq" id="WP_262572474.1">
    <property type="nucleotide sequence ID" value="NZ_JAOQKJ010000001.1"/>
</dbReference>
<dbReference type="Pfam" id="PF00534">
    <property type="entry name" value="Glycos_transf_1"/>
    <property type="match status" value="1"/>
</dbReference>
<dbReference type="Gene3D" id="3.40.50.2000">
    <property type="entry name" value="Glycogen Phosphorylase B"/>
    <property type="match status" value="2"/>
</dbReference>
<proteinExistence type="predicted"/>
<dbReference type="Pfam" id="PF13439">
    <property type="entry name" value="Glyco_transf_4"/>
    <property type="match status" value="1"/>
</dbReference>
<dbReference type="InterPro" id="IPR001296">
    <property type="entry name" value="Glyco_trans_1"/>
</dbReference>
<evidence type="ECO:0000259" key="1">
    <source>
        <dbReference type="Pfam" id="PF00534"/>
    </source>
</evidence>
<evidence type="ECO:0000313" key="3">
    <source>
        <dbReference type="EMBL" id="MCU6743082.1"/>
    </source>
</evidence>
<dbReference type="Proteomes" id="UP001652432">
    <property type="component" value="Unassembled WGS sequence"/>
</dbReference>